<evidence type="ECO:0000256" key="1">
    <source>
        <dbReference type="SAM" id="MobiDB-lite"/>
    </source>
</evidence>
<dbReference type="EMBL" id="VSWC01000132">
    <property type="protein sequence ID" value="KAA1079612.1"/>
    <property type="molecule type" value="Genomic_DNA"/>
</dbReference>
<sequence length="472" mass="52021">MDPSTEPSQCDSSADPSLPTYKQVITDHPSAKKAVKSAKLKKPRAAPKSKSKSKKKNKNISPSPDIASGDDEDNAVKKVIVTTNFKLFVLDVDRSKKAKKVWLLISPPNPIEIEITISPKDEATTHDQFISLVTSKCENAVANTGAILSDGLSSGSPVINWFVSIARVEGFKKGKPFLLENQMAFNTWMEALADNEADESTLSIEMTNPNRVAKLQHDAEVLAKDAVRKEAKRLITVAREAKRARAGDSEGGKRKRLDEDSDEDTEGSDDEVEYDKDAVKLFMRQLYATHSANALYDRHLPVYINPLNHSQYFLLSNGTCQKWARALVKVREGVSIQSPPKEFKYETLPPANSIPTSTKQLARTSTPAGCAHHACSGHASHASPPSSSDGPQPGKDVGIRDYINFIGLRQADEVVDLLIRNDLQNFKIFRSRNLDRSALRSLGLTLGVVTQLCDYVSKFERHLAKQDLLASN</sequence>
<gene>
    <name evidence="2" type="ORF">PGT21_017379</name>
</gene>
<feature type="region of interest" description="Disordered" evidence="1">
    <location>
        <begin position="368"/>
        <end position="394"/>
    </location>
</feature>
<name>A0A5B0MSR9_PUCGR</name>
<keyword evidence="3" id="KW-1185">Reference proteome</keyword>
<feature type="region of interest" description="Disordered" evidence="1">
    <location>
        <begin position="1"/>
        <end position="71"/>
    </location>
</feature>
<evidence type="ECO:0000313" key="3">
    <source>
        <dbReference type="Proteomes" id="UP000324748"/>
    </source>
</evidence>
<feature type="region of interest" description="Disordered" evidence="1">
    <location>
        <begin position="242"/>
        <end position="272"/>
    </location>
</feature>
<proteinExistence type="predicted"/>
<dbReference type="AlphaFoldDB" id="A0A5B0MSR9"/>
<dbReference type="Proteomes" id="UP000324748">
    <property type="component" value="Unassembled WGS sequence"/>
</dbReference>
<protein>
    <submittedName>
        <fullName evidence="2">Uncharacterized protein</fullName>
    </submittedName>
</protein>
<dbReference type="OrthoDB" id="2501890at2759"/>
<feature type="compositionally biased region" description="Polar residues" evidence="1">
    <location>
        <begin position="1"/>
        <end position="15"/>
    </location>
</feature>
<comment type="caution">
    <text evidence="2">The sequence shown here is derived from an EMBL/GenBank/DDBJ whole genome shotgun (WGS) entry which is preliminary data.</text>
</comment>
<organism evidence="2 3">
    <name type="scientific">Puccinia graminis f. sp. tritici</name>
    <dbReference type="NCBI Taxonomy" id="56615"/>
    <lineage>
        <taxon>Eukaryota</taxon>
        <taxon>Fungi</taxon>
        <taxon>Dikarya</taxon>
        <taxon>Basidiomycota</taxon>
        <taxon>Pucciniomycotina</taxon>
        <taxon>Pucciniomycetes</taxon>
        <taxon>Pucciniales</taxon>
        <taxon>Pucciniaceae</taxon>
        <taxon>Puccinia</taxon>
    </lineage>
</organism>
<feature type="compositionally biased region" description="Basic and acidic residues" evidence="1">
    <location>
        <begin position="242"/>
        <end position="258"/>
    </location>
</feature>
<evidence type="ECO:0000313" key="2">
    <source>
        <dbReference type="EMBL" id="KAA1079612.1"/>
    </source>
</evidence>
<reference evidence="2 3" key="1">
    <citation type="submission" date="2019-05" db="EMBL/GenBank/DDBJ databases">
        <title>Emergence of the Ug99 lineage of the wheat stem rust pathogen through somatic hybridization.</title>
        <authorList>
            <person name="Li F."/>
            <person name="Upadhyaya N.M."/>
            <person name="Sperschneider J."/>
            <person name="Matny O."/>
            <person name="Nguyen-Phuc H."/>
            <person name="Mago R."/>
            <person name="Raley C."/>
            <person name="Miller M.E."/>
            <person name="Silverstein K.A.T."/>
            <person name="Henningsen E."/>
            <person name="Hirsch C.D."/>
            <person name="Visser B."/>
            <person name="Pretorius Z.A."/>
            <person name="Steffenson B.J."/>
            <person name="Schwessinger B."/>
            <person name="Dodds P.N."/>
            <person name="Figueroa M."/>
        </authorList>
    </citation>
    <scope>NUCLEOTIDE SEQUENCE [LARGE SCALE GENOMIC DNA]</scope>
    <source>
        <strain evidence="2">21-0</strain>
    </source>
</reference>
<feature type="compositionally biased region" description="Acidic residues" evidence="1">
    <location>
        <begin position="259"/>
        <end position="272"/>
    </location>
</feature>
<feature type="compositionally biased region" description="Basic residues" evidence="1">
    <location>
        <begin position="31"/>
        <end position="58"/>
    </location>
</feature>
<accession>A0A5B0MSR9</accession>